<dbReference type="EMBL" id="QNUL01000038">
    <property type="protein sequence ID" value="REA56528.1"/>
    <property type="molecule type" value="Genomic_DNA"/>
</dbReference>
<evidence type="ECO:0000313" key="1">
    <source>
        <dbReference type="EMBL" id="REA56528.1"/>
    </source>
</evidence>
<accession>A0A3D8Y3C9</accession>
<comment type="caution">
    <text evidence="1">The sequence shown here is derived from an EMBL/GenBank/DDBJ whole genome shotgun (WGS) entry which is preliminary data.</text>
</comment>
<dbReference type="Proteomes" id="UP000256373">
    <property type="component" value="Unassembled WGS sequence"/>
</dbReference>
<keyword evidence="2" id="KW-1185">Reference proteome</keyword>
<reference evidence="1 2" key="1">
    <citation type="submission" date="2018-07" db="EMBL/GenBank/DDBJ databases">
        <title>Dyadobacter roseus sp. nov., isolated from rose rhizosphere soil.</title>
        <authorList>
            <person name="Chen L."/>
        </authorList>
    </citation>
    <scope>NUCLEOTIDE SEQUENCE [LARGE SCALE GENOMIC DNA]</scope>
    <source>
        <strain evidence="1 2">RS19</strain>
    </source>
</reference>
<organism evidence="1 2">
    <name type="scientific">Dyadobacter luteus</name>
    <dbReference type="NCBI Taxonomy" id="2259619"/>
    <lineage>
        <taxon>Bacteria</taxon>
        <taxon>Pseudomonadati</taxon>
        <taxon>Bacteroidota</taxon>
        <taxon>Cytophagia</taxon>
        <taxon>Cytophagales</taxon>
        <taxon>Spirosomataceae</taxon>
        <taxon>Dyadobacter</taxon>
    </lineage>
</organism>
<gene>
    <name evidence="1" type="ORF">DSL64_26795</name>
</gene>
<dbReference type="RefSeq" id="WP_115834039.1">
    <property type="nucleotide sequence ID" value="NZ_QNUL01000038.1"/>
</dbReference>
<sequence length="131" mass="13070">MDINGDVVTVPSTASTLLTGSFVAGDISSAASGARAVSGFITGATVTGGIDGVGGNMFITVAVTFPSIGTSNYTVSLTQTGGPNLNGLLINGNAFISSPLVLNKTATGFTVYLLEYKGIGQSAAYDVILVK</sequence>
<dbReference type="AlphaFoldDB" id="A0A3D8Y3C9"/>
<evidence type="ECO:0000313" key="2">
    <source>
        <dbReference type="Proteomes" id="UP000256373"/>
    </source>
</evidence>
<proteinExistence type="predicted"/>
<name>A0A3D8Y3C9_9BACT</name>
<protein>
    <submittedName>
        <fullName evidence="1">Uncharacterized protein</fullName>
    </submittedName>
</protein>